<keyword evidence="2" id="KW-0378">Hydrolase</keyword>
<keyword evidence="3" id="KW-1185">Reference proteome</keyword>
<name>A0A839EHM6_9MICO</name>
<sequence length="151" mass="17100">MSELERVRVWAEALLRLHLDPSWSFAFDNATRRAGLCNYTDRRITVSRHLAARFEDDEIHQILLHEVAHALAGPGTGHGPAWRALARGLGYEGGRTHDGPIADDRARWRGRCPNGHEFVRFRKPAKPLSCGQCARGFSTRHLIDWIDQRAA</sequence>
<protein>
    <submittedName>
        <fullName evidence="2">Putative SprT family Zn-dependent metalloprotease</fullName>
    </submittedName>
</protein>
<dbReference type="RefSeq" id="WP_182491570.1">
    <property type="nucleotide sequence ID" value="NZ_BAAAOV010000001.1"/>
</dbReference>
<evidence type="ECO:0000259" key="1">
    <source>
        <dbReference type="SMART" id="SM00731"/>
    </source>
</evidence>
<keyword evidence="2" id="KW-0645">Protease</keyword>
<keyword evidence="2" id="KW-0482">Metalloprotease</keyword>
<dbReference type="GO" id="GO:0006950">
    <property type="term" value="P:response to stress"/>
    <property type="evidence" value="ECO:0007669"/>
    <property type="project" value="UniProtKB-ARBA"/>
</dbReference>
<dbReference type="Gene3D" id="3.30.2010.10">
    <property type="entry name" value="Metalloproteases ('zincins'), catalytic domain"/>
    <property type="match status" value="1"/>
</dbReference>
<proteinExistence type="predicted"/>
<feature type="domain" description="SprT-like" evidence="1">
    <location>
        <begin position="2"/>
        <end position="140"/>
    </location>
</feature>
<dbReference type="AlphaFoldDB" id="A0A839EHM6"/>
<dbReference type="Pfam" id="PF10263">
    <property type="entry name" value="SprT-like"/>
    <property type="match status" value="1"/>
</dbReference>
<gene>
    <name evidence="2" type="ORF">FHX53_002399</name>
</gene>
<evidence type="ECO:0000313" key="3">
    <source>
        <dbReference type="Proteomes" id="UP000585905"/>
    </source>
</evidence>
<reference evidence="2 3" key="1">
    <citation type="submission" date="2020-07" db="EMBL/GenBank/DDBJ databases">
        <title>Sequencing the genomes of 1000 actinobacteria strains.</title>
        <authorList>
            <person name="Klenk H.-P."/>
        </authorList>
    </citation>
    <scope>NUCLEOTIDE SEQUENCE [LARGE SCALE GENOMIC DNA]</scope>
    <source>
        <strain evidence="2 3">DSM 19663</strain>
    </source>
</reference>
<comment type="caution">
    <text evidence="2">The sequence shown here is derived from an EMBL/GenBank/DDBJ whole genome shotgun (WGS) entry which is preliminary data.</text>
</comment>
<evidence type="ECO:0000313" key="2">
    <source>
        <dbReference type="EMBL" id="MBA8848785.1"/>
    </source>
</evidence>
<organism evidence="2 3">
    <name type="scientific">Microcella alkalica</name>
    <dbReference type="NCBI Taxonomy" id="355930"/>
    <lineage>
        <taxon>Bacteria</taxon>
        <taxon>Bacillati</taxon>
        <taxon>Actinomycetota</taxon>
        <taxon>Actinomycetes</taxon>
        <taxon>Micrococcales</taxon>
        <taxon>Microbacteriaceae</taxon>
        <taxon>Microcella</taxon>
    </lineage>
</organism>
<dbReference type="GO" id="GO:0006508">
    <property type="term" value="P:proteolysis"/>
    <property type="evidence" value="ECO:0007669"/>
    <property type="project" value="UniProtKB-KW"/>
</dbReference>
<dbReference type="SMART" id="SM00731">
    <property type="entry name" value="SprT"/>
    <property type="match status" value="1"/>
</dbReference>
<dbReference type="InterPro" id="IPR006640">
    <property type="entry name" value="SprT-like_domain"/>
</dbReference>
<dbReference type="EMBL" id="JACGWX010000007">
    <property type="protein sequence ID" value="MBA8848785.1"/>
    <property type="molecule type" value="Genomic_DNA"/>
</dbReference>
<dbReference type="GO" id="GO:0008237">
    <property type="term" value="F:metallopeptidase activity"/>
    <property type="evidence" value="ECO:0007669"/>
    <property type="project" value="UniProtKB-KW"/>
</dbReference>
<dbReference type="Proteomes" id="UP000585905">
    <property type="component" value="Unassembled WGS sequence"/>
</dbReference>
<accession>A0A839EHM6</accession>